<proteinExistence type="inferred from homology"/>
<reference evidence="6 7" key="1">
    <citation type="journal article" date="2020" name="Nature">
        <title>Six reference-quality genomes reveal evolution of bat adaptations.</title>
        <authorList>
            <person name="Jebb D."/>
            <person name="Huang Z."/>
            <person name="Pippel M."/>
            <person name="Hughes G.M."/>
            <person name="Lavrichenko K."/>
            <person name="Devanna P."/>
            <person name="Winkler S."/>
            <person name="Jermiin L.S."/>
            <person name="Skirmuntt E.C."/>
            <person name="Katzourakis A."/>
            <person name="Burkitt-Gray L."/>
            <person name="Ray D.A."/>
            <person name="Sullivan K.A.M."/>
            <person name="Roscito J.G."/>
            <person name="Kirilenko B.M."/>
            <person name="Davalos L.M."/>
            <person name="Corthals A.P."/>
            <person name="Power M.L."/>
            <person name="Jones G."/>
            <person name="Ransome R.D."/>
            <person name="Dechmann D.K.N."/>
            <person name="Locatelli A.G."/>
            <person name="Puechmaille S.J."/>
            <person name="Fedrigo O."/>
            <person name="Jarvis E.D."/>
            <person name="Hiller M."/>
            <person name="Vernes S.C."/>
            <person name="Myers E.W."/>
            <person name="Teeling E.C."/>
        </authorList>
    </citation>
    <scope>NUCLEOTIDE SEQUENCE [LARGE SCALE GENOMIC DNA]</scope>
    <source>
        <strain evidence="6">MRhiFer1</strain>
        <tissue evidence="6">Lung</tissue>
    </source>
</reference>
<name>A0A7J7SJB3_RHIFE</name>
<protein>
    <recommendedName>
        <fullName evidence="1">Translationally-controlled tumor protein</fullName>
    </recommendedName>
</protein>
<dbReference type="Proteomes" id="UP000585614">
    <property type="component" value="Unassembled WGS sequence"/>
</dbReference>
<dbReference type="PANTHER" id="PTHR11991:SF0">
    <property type="entry name" value="TRANSLATIONALLY-CONTROLLED TUMOR PROTEIN"/>
    <property type="match status" value="1"/>
</dbReference>
<dbReference type="PROSITE" id="PS51797">
    <property type="entry name" value="TCTP_3"/>
    <property type="match status" value="1"/>
</dbReference>
<dbReference type="InterPro" id="IPR034737">
    <property type="entry name" value="TCTP"/>
</dbReference>
<evidence type="ECO:0000256" key="2">
    <source>
        <dbReference type="ARBA" id="ARBA00046053"/>
    </source>
</evidence>
<dbReference type="PANTHER" id="PTHR11991">
    <property type="entry name" value="TRANSLATIONALLY CONTROLLED TUMOR PROTEIN-RELATED"/>
    <property type="match status" value="1"/>
</dbReference>
<evidence type="ECO:0000256" key="4">
    <source>
        <dbReference type="PROSITE-ProRule" id="PRU01133"/>
    </source>
</evidence>
<dbReference type="GO" id="GO:0005509">
    <property type="term" value="F:calcium ion binding"/>
    <property type="evidence" value="ECO:0007669"/>
    <property type="project" value="TreeGrafter"/>
</dbReference>
<gene>
    <name evidence="6" type="ORF">mRhiFer1_009159</name>
</gene>
<evidence type="ECO:0000313" key="6">
    <source>
        <dbReference type="EMBL" id="KAF6288440.1"/>
    </source>
</evidence>
<accession>A0A7J7SJB3</accession>
<comment type="similarity">
    <text evidence="4">Belongs to the TCTP family.</text>
</comment>
<dbReference type="Pfam" id="PF00838">
    <property type="entry name" value="TCTP"/>
    <property type="match status" value="1"/>
</dbReference>
<dbReference type="EMBL" id="JACAGC010000022">
    <property type="protein sequence ID" value="KAF6288440.1"/>
    <property type="molecule type" value="Genomic_DNA"/>
</dbReference>
<comment type="caution">
    <text evidence="6">The sequence shown here is derived from an EMBL/GenBank/DDBJ whole genome shotgun (WGS) entry which is preliminary data.</text>
</comment>
<evidence type="ECO:0000313" key="7">
    <source>
        <dbReference type="Proteomes" id="UP000585614"/>
    </source>
</evidence>
<comment type="subunit">
    <text evidence="3">Homodimer. Interacts with STEAP3. Interacts with TSC22D1; interaction results in the destabilization of TSC22D1 protein.</text>
</comment>
<organism evidence="6 7">
    <name type="scientific">Rhinolophus ferrumequinum</name>
    <name type="common">Greater horseshoe bat</name>
    <dbReference type="NCBI Taxonomy" id="59479"/>
    <lineage>
        <taxon>Eukaryota</taxon>
        <taxon>Metazoa</taxon>
        <taxon>Chordata</taxon>
        <taxon>Craniata</taxon>
        <taxon>Vertebrata</taxon>
        <taxon>Euteleostomi</taxon>
        <taxon>Mammalia</taxon>
        <taxon>Eutheria</taxon>
        <taxon>Laurasiatheria</taxon>
        <taxon>Chiroptera</taxon>
        <taxon>Yinpterochiroptera</taxon>
        <taxon>Rhinolophoidea</taxon>
        <taxon>Rhinolophidae</taxon>
        <taxon>Rhinolophinae</taxon>
        <taxon>Rhinolophus</taxon>
    </lineage>
</organism>
<dbReference type="GO" id="GO:0005737">
    <property type="term" value="C:cytoplasm"/>
    <property type="evidence" value="ECO:0007669"/>
    <property type="project" value="TreeGrafter"/>
</dbReference>
<dbReference type="InterPro" id="IPR018105">
    <property type="entry name" value="Translational_control_tumour_p"/>
</dbReference>
<sequence length="130" mass="15446">MYRKQCSHSFDIFMNHHEQETSFTKEACKKYIKDYVKSLKAKPEEQKPERVKAFMTWAEEKIKYILAKFQNDQFFVDENINPDGMVALLDFAPIVSIYWDLISHDEVFSDIYKMWEIADGLCRDGEEDGQ</sequence>
<evidence type="ECO:0000259" key="5">
    <source>
        <dbReference type="PROSITE" id="PS51797"/>
    </source>
</evidence>
<dbReference type="InterPro" id="IPR011057">
    <property type="entry name" value="Mss4-like_sf"/>
</dbReference>
<dbReference type="AlphaFoldDB" id="A0A7J7SJB3"/>
<feature type="domain" description="TCTP" evidence="5">
    <location>
        <begin position="1"/>
        <end position="126"/>
    </location>
</feature>
<dbReference type="SUPFAM" id="SSF51316">
    <property type="entry name" value="Mss4-like"/>
    <property type="match status" value="2"/>
</dbReference>
<evidence type="ECO:0000256" key="3">
    <source>
        <dbReference type="ARBA" id="ARBA00047116"/>
    </source>
</evidence>
<evidence type="ECO:0000256" key="1">
    <source>
        <dbReference type="ARBA" id="ARBA00040832"/>
    </source>
</evidence>
<comment type="function">
    <text evidence="2">Involved in calcium binding and microtubule stabilization. Acts as a negative regulator of TSC22D1-mediated apoptosis, via interaction with and destabilization of TSC22D1 protein.</text>
</comment>
<dbReference type="InterPro" id="IPR011323">
    <property type="entry name" value="Mss4/transl-control_tumour"/>
</dbReference>
<dbReference type="Gene3D" id="2.170.150.10">
    <property type="entry name" value="Metal Binding Protein, Guanine Nucleotide Exchange Factor, Chain A"/>
    <property type="match status" value="2"/>
</dbReference>